<name>A0A5B7J331_PORTR</name>
<accession>A0A5B7J331</accession>
<dbReference type="AlphaFoldDB" id="A0A5B7J331"/>
<dbReference type="EMBL" id="VSRR010076336">
    <property type="protein sequence ID" value="MPC88017.1"/>
    <property type="molecule type" value="Genomic_DNA"/>
</dbReference>
<evidence type="ECO:0000313" key="1">
    <source>
        <dbReference type="EMBL" id="MPC88017.1"/>
    </source>
</evidence>
<keyword evidence="2" id="KW-1185">Reference proteome</keyword>
<organism evidence="1 2">
    <name type="scientific">Portunus trituberculatus</name>
    <name type="common">Swimming crab</name>
    <name type="synonym">Neptunus trituberculatus</name>
    <dbReference type="NCBI Taxonomy" id="210409"/>
    <lineage>
        <taxon>Eukaryota</taxon>
        <taxon>Metazoa</taxon>
        <taxon>Ecdysozoa</taxon>
        <taxon>Arthropoda</taxon>
        <taxon>Crustacea</taxon>
        <taxon>Multicrustacea</taxon>
        <taxon>Malacostraca</taxon>
        <taxon>Eumalacostraca</taxon>
        <taxon>Eucarida</taxon>
        <taxon>Decapoda</taxon>
        <taxon>Pleocyemata</taxon>
        <taxon>Brachyura</taxon>
        <taxon>Eubrachyura</taxon>
        <taxon>Portunoidea</taxon>
        <taxon>Portunidae</taxon>
        <taxon>Portuninae</taxon>
        <taxon>Portunus</taxon>
    </lineage>
</organism>
<protein>
    <submittedName>
        <fullName evidence="1">Uncharacterized protein</fullName>
    </submittedName>
</protein>
<gene>
    <name evidence="1" type="ORF">E2C01_082906</name>
</gene>
<dbReference type="Proteomes" id="UP000324222">
    <property type="component" value="Unassembled WGS sequence"/>
</dbReference>
<evidence type="ECO:0000313" key="2">
    <source>
        <dbReference type="Proteomes" id="UP000324222"/>
    </source>
</evidence>
<comment type="caution">
    <text evidence="1">The sequence shown here is derived from an EMBL/GenBank/DDBJ whole genome shotgun (WGS) entry which is preliminary data.</text>
</comment>
<proteinExistence type="predicted"/>
<sequence length="89" mass="9819">MQGPNICVAFRVQWQPFNGYGTMLHVLHRSIFRHKSTCAIPNCSECEGRQRSNVATPFHSGGGSSSSSAIEAASCRYRTISKANDPRNF</sequence>
<reference evidence="1 2" key="1">
    <citation type="submission" date="2019-05" db="EMBL/GenBank/DDBJ databases">
        <title>Another draft genome of Portunus trituberculatus and its Hox gene families provides insights of decapod evolution.</title>
        <authorList>
            <person name="Jeong J.-H."/>
            <person name="Song I."/>
            <person name="Kim S."/>
            <person name="Choi T."/>
            <person name="Kim D."/>
            <person name="Ryu S."/>
            <person name="Kim W."/>
        </authorList>
    </citation>
    <scope>NUCLEOTIDE SEQUENCE [LARGE SCALE GENOMIC DNA]</scope>
    <source>
        <tissue evidence="1">Muscle</tissue>
    </source>
</reference>